<name>J3MKW6_ORYBR</name>
<reference evidence="2" key="2">
    <citation type="submission" date="2013-04" db="UniProtKB">
        <authorList>
            <consortium name="EnsemblPlants"/>
        </authorList>
    </citation>
    <scope>IDENTIFICATION</scope>
</reference>
<evidence type="ECO:0000256" key="1">
    <source>
        <dbReference type="SAM" id="MobiDB-lite"/>
    </source>
</evidence>
<feature type="region of interest" description="Disordered" evidence="1">
    <location>
        <begin position="21"/>
        <end position="55"/>
    </location>
</feature>
<organism evidence="2">
    <name type="scientific">Oryza brachyantha</name>
    <name type="common">malo sina</name>
    <dbReference type="NCBI Taxonomy" id="4533"/>
    <lineage>
        <taxon>Eukaryota</taxon>
        <taxon>Viridiplantae</taxon>
        <taxon>Streptophyta</taxon>
        <taxon>Embryophyta</taxon>
        <taxon>Tracheophyta</taxon>
        <taxon>Spermatophyta</taxon>
        <taxon>Magnoliopsida</taxon>
        <taxon>Liliopsida</taxon>
        <taxon>Poales</taxon>
        <taxon>Poaceae</taxon>
        <taxon>BOP clade</taxon>
        <taxon>Oryzoideae</taxon>
        <taxon>Oryzeae</taxon>
        <taxon>Oryzinae</taxon>
        <taxon>Oryza</taxon>
    </lineage>
</organism>
<dbReference type="AlphaFoldDB" id="J3MKW6"/>
<evidence type="ECO:0000313" key="3">
    <source>
        <dbReference type="Proteomes" id="UP000006038"/>
    </source>
</evidence>
<dbReference type="EnsemblPlants" id="OB07G20480.1">
    <property type="protein sequence ID" value="OB07G20480.1"/>
    <property type="gene ID" value="OB07G20480"/>
</dbReference>
<reference evidence="2" key="1">
    <citation type="journal article" date="2013" name="Nat. Commun.">
        <title>Whole-genome sequencing of Oryza brachyantha reveals mechanisms underlying Oryza genome evolution.</title>
        <authorList>
            <person name="Chen J."/>
            <person name="Huang Q."/>
            <person name="Gao D."/>
            <person name="Wang J."/>
            <person name="Lang Y."/>
            <person name="Liu T."/>
            <person name="Li B."/>
            <person name="Bai Z."/>
            <person name="Luis Goicoechea J."/>
            <person name="Liang C."/>
            <person name="Chen C."/>
            <person name="Zhang W."/>
            <person name="Sun S."/>
            <person name="Liao Y."/>
            <person name="Zhang X."/>
            <person name="Yang L."/>
            <person name="Song C."/>
            <person name="Wang M."/>
            <person name="Shi J."/>
            <person name="Liu G."/>
            <person name="Liu J."/>
            <person name="Zhou H."/>
            <person name="Zhou W."/>
            <person name="Yu Q."/>
            <person name="An N."/>
            <person name="Chen Y."/>
            <person name="Cai Q."/>
            <person name="Wang B."/>
            <person name="Liu B."/>
            <person name="Min J."/>
            <person name="Huang Y."/>
            <person name="Wu H."/>
            <person name="Li Z."/>
            <person name="Zhang Y."/>
            <person name="Yin Y."/>
            <person name="Song W."/>
            <person name="Jiang J."/>
            <person name="Jackson S.A."/>
            <person name="Wing R.A."/>
            <person name="Wang J."/>
            <person name="Chen M."/>
        </authorList>
    </citation>
    <scope>NUCLEOTIDE SEQUENCE [LARGE SCALE GENOMIC DNA]</scope>
    <source>
        <strain evidence="2">cv. IRGC 101232</strain>
    </source>
</reference>
<dbReference type="Proteomes" id="UP000006038">
    <property type="component" value="Chromosome 7"/>
</dbReference>
<accession>J3MKW6</accession>
<dbReference type="Gramene" id="OB07G20480.1">
    <property type="protein sequence ID" value="OB07G20480.1"/>
    <property type="gene ID" value="OB07G20480"/>
</dbReference>
<sequence>MKTLTTRYTSILRSKILPSGFWTTNQPRPGGEGLAWQDRGRRRGGRRLARGGGRR</sequence>
<keyword evidence="3" id="KW-1185">Reference proteome</keyword>
<proteinExistence type="predicted"/>
<evidence type="ECO:0000313" key="2">
    <source>
        <dbReference type="EnsemblPlants" id="OB07G20480.1"/>
    </source>
</evidence>
<protein>
    <submittedName>
        <fullName evidence="2">Uncharacterized protein</fullName>
    </submittedName>
</protein>
<feature type="compositionally biased region" description="Basic residues" evidence="1">
    <location>
        <begin position="40"/>
        <end position="55"/>
    </location>
</feature>
<dbReference type="HOGENOM" id="CLU_3035598_0_0_1"/>